<accession>A0A8X6L839</accession>
<dbReference type="EMBL" id="BMAO01005068">
    <property type="protein sequence ID" value="GFQ98821.1"/>
    <property type="molecule type" value="Genomic_DNA"/>
</dbReference>
<dbReference type="PROSITE" id="PS50294">
    <property type="entry name" value="WD_REPEATS_REGION"/>
    <property type="match status" value="2"/>
</dbReference>
<comment type="subcellular location">
    <subcellularLocation>
        <location evidence="1">Nucleus</location>
    </subcellularLocation>
</comment>
<dbReference type="Gene3D" id="2.130.10.10">
    <property type="entry name" value="YVTN repeat-like/Quinoprotein amine dehydrogenase"/>
    <property type="match status" value="2"/>
</dbReference>
<dbReference type="GO" id="GO:0032785">
    <property type="term" value="P:negative regulation of DNA-templated transcription, elongation"/>
    <property type="evidence" value="ECO:0007669"/>
    <property type="project" value="UniProtKB-ARBA"/>
</dbReference>
<name>A0A8X6L839_TRICU</name>
<dbReference type="PANTHER" id="PTHR19861:SF0">
    <property type="entry name" value="WD REPEAT-CONTAINING PROTEIN 82"/>
    <property type="match status" value="1"/>
</dbReference>
<dbReference type="FunFam" id="2.130.10.10:FF:000065">
    <property type="entry name" value="WD repeat-containing protein 82"/>
    <property type="match status" value="1"/>
</dbReference>
<dbReference type="Proteomes" id="UP000887116">
    <property type="component" value="Unassembled WGS sequence"/>
</dbReference>
<reference evidence="11" key="1">
    <citation type="submission" date="2020-07" db="EMBL/GenBank/DDBJ databases">
        <title>Multicomponent nature underlies the extraordinary mechanical properties of spider dragline silk.</title>
        <authorList>
            <person name="Kono N."/>
            <person name="Nakamura H."/>
            <person name="Mori M."/>
            <person name="Yoshida Y."/>
            <person name="Ohtoshi R."/>
            <person name="Malay A.D."/>
            <person name="Moran D.A.P."/>
            <person name="Tomita M."/>
            <person name="Numata K."/>
            <person name="Arakawa K."/>
        </authorList>
    </citation>
    <scope>NUCLEOTIDE SEQUENCE</scope>
</reference>
<keyword evidence="4 9" id="KW-0853">WD repeat</keyword>
<protein>
    <submittedName>
        <fullName evidence="11">WD repeat-containing protein 82</fullName>
    </submittedName>
</protein>
<dbReference type="InterPro" id="IPR019775">
    <property type="entry name" value="WD40_repeat_CS"/>
</dbReference>
<dbReference type="GO" id="GO:0003682">
    <property type="term" value="F:chromatin binding"/>
    <property type="evidence" value="ECO:0007669"/>
    <property type="project" value="TreeGrafter"/>
</dbReference>
<evidence type="ECO:0000256" key="4">
    <source>
        <dbReference type="ARBA" id="ARBA00022574"/>
    </source>
</evidence>
<dbReference type="PRINTS" id="PR00320">
    <property type="entry name" value="GPROTEINBRPT"/>
</dbReference>
<dbReference type="InterPro" id="IPR036322">
    <property type="entry name" value="WD40_repeat_dom_sf"/>
</dbReference>
<comment type="caution">
    <text evidence="11">The sequence shown here is derived from an EMBL/GenBank/DDBJ whole genome shotgun (WGS) entry which is preliminary data.</text>
</comment>
<gene>
    <name evidence="11" type="primary">Wdr82</name>
    <name evidence="10" type="ORF">TNCT_316991</name>
    <name evidence="11" type="ORF">TNCT_316992</name>
</gene>
<evidence type="ECO:0000256" key="3">
    <source>
        <dbReference type="ARBA" id="ARBA00022472"/>
    </source>
</evidence>
<evidence type="ECO:0000256" key="7">
    <source>
        <dbReference type="ARBA" id="ARBA00023163"/>
    </source>
</evidence>
<dbReference type="EMBL" id="BMAO01005068">
    <property type="protein sequence ID" value="GFQ98817.1"/>
    <property type="molecule type" value="Genomic_DNA"/>
</dbReference>
<keyword evidence="3" id="KW-0806">Transcription termination</keyword>
<dbReference type="AlphaFoldDB" id="A0A8X6L839"/>
<dbReference type="PROSITE" id="PS50082">
    <property type="entry name" value="WD_REPEATS_2"/>
    <property type="match status" value="3"/>
</dbReference>
<dbReference type="GO" id="GO:0048188">
    <property type="term" value="C:Set1C/COMPASS complex"/>
    <property type="evidence" value="ECO:0007669"/>
    <property type="project" value="TreeGrafter"/>
</dbReference>
<keyword evidence="8" id="KW-0539">Nucleus</keyword>
<evidence type="ECO:0000256" key="6">
    <source>
        <dbReference type="ARBA" id="ARBA00023015"/>
    </source>
</evidence>
<keyword evidence="6" id="KW-0805">Transcription regulation</keyword>
<sequence>MKLVPSVVQSFRVAKAFSENSDRINSIDFSSDGVTLISSSDDDSIVIYDCERGVHKRTLHSKKYGADLVRFTHNENSAVHSSTKIDDTIRYLSLHDNKYIRYFPGHTKKVTSLSMSPVEDSLLSSSLDKSVRLWDVRSPNCQGFLTESGNPVVCFDPEGLSFAVAVNSEEVKLYDMRSFDKGPFNTFLPFKERNSDWTCMKFSPDGKMILISTNGSDVHLLDAYNGRALTTFASRVNSKGIPLEASFSPDSQFVFSGSTDGAIHVWNSETGLREAVLHCGYTNPVHCVQFSPKYMMVVSASTQMAFWTPPYRDEEL</sequence>
<proteinExistence type="inferred from homology"/>
<dbReference type="InterPro" id="IPR015943">
    <property type="entry name" value="WD40/YVTN_repeat-like_dom_sf"/>
</dbReference>
<dbReference type="GO" id="GO:0006353">
    <property type="term" value="P:DNA-templated transcription termination"/>
    <property type="evidence" value="ECO:0007669"/>
    <property type="project" value="UniProtKB-KW"/>
</dbReference>
<feature type="repeat" description="WD" evidence="9">
    <location>
        <begin position="246"/>
        <end position="276"/>
    </location>
</feature>
<evidence type="ECO:0000313" key="12">
    <source>
        <dbReference type="Proteomes" id="UP000887116"/>
    </source>
</evidence>
<dbReference type="SUPFAM" id="SSF50978">
    <property type="entry name" value="WD40 repeat-like"/>
    <property type="match status" value="1"/>
</dbReference>
<evidence type="ECO:0000256" key="1">
    <source>
        <dbReference type="ARBA" id="ARBA00004123"/>
    </source>
</evidence>
<feature type="repeat" description="WD" evidence="9">
    <location>
        <begin position="17"/>
        <end position="58"/>
    </location>
</feature>
<keyword evidence="7" id="KW-0804">Transcription</keyword>
<evidence type="ECO:0000313" key="11">
    <source>
        <dbReference type="EMBL" id="GFQ98821.1"/>
    </source>
</evidence>
<evidence type="ECO:0000313" key="10">
    <source>
        <dbReference type="EMBL" id="GFQ98817.1"/>
    </source>
</evidence>
<dbReference type="InterPro" id="IPR037867">
    <property type="entry name" value="Swd2/WDR82"/>
</dbReference>
<evidence type="ECO:0000256" key="9">
    <source>
        <dbReference type="PROSITE-ProRule" id="PRU00221"/>
    </source>
</evidence>
<keyword evidence="5" id="KW-0677">Repeat</keyword>
<dbReference type="InterPro" id="IPR001680">
    <property type="entry name" value="WD40_rpt"/>
</dbReference>
<keyword evidence="12" id="KW-1185">Reference proteome</keyword>
<organism evidence="11 12">
    <name type="scientific">Trichonephila clavata</name>
    <name type="common">Joro spider</name>
    <name type="synonym">Nephila clavata</name>
    <dbReference type="NCBI Taxonomy" id="2740835"/>
    <lineage>
        <taxon>Eukaryota</taxon>
        <taxon>Metazoa</taxon>
        <taxon>Ecdysozoa</taxon>
        <taxon>Arthropoda</taxon>
        <taxon>Chelicerata</taxon>
        <taxon>Arachnida</taxon>
        <taxon>Araneae</taxon>
        <taxon>Araneomorphae</taxon>
        <taxon>Entelegynae</taxon>
        <taxon>Araneoidea</taxon>
        <taxon>Nephilidae</taxon>
        <taxon>Trichonephila</taxon>
    </lineage>
</organism>
<evidence type="ECO:0000256" key="5">
    <source>
        <dbReference type="ARBA" id="ARBA00022737"/>
    </source>
</evidence>
<dbReference type="Pfam" id="PF00400">
    <property type="entry name" value="WD40"/>
    <property type="match status" value="3"/>
</dbReference>
<dbReference type="PROSITE" id="PS00678">
    <property type="entry name" value="WD_REPEATS_1"/>
    <property type="match status" value="2"/>
</dbReference>
<dbReference type="PANTHER" id="PTHR19861">
    <property type="entry name" value="WD40 REPEAT PROTEIN SWD2"/>
    <property type="match status" value="1"/>
</dbReference>
<feature type="repeat" description="WD" evidence="9">
    <location>
        <begin position="103"/>
        <end position="138"/>
    </location>
</feature>
<dbReference type="CDD" id="cd00200">
    <property type="entry name" value="WD40"/>
    <property type="match status" value="1"/>
</dbReference>
<dbReference type="InterPro" id="IPR020472">
    <property type="entry name" value="WD40_PAC1"/>
</dbReference>
<dbReference type="SMART" id="SM00320">
    <property type="entry name" value="WD40"/>
    <property type="match status" value="6"/>
</dbReference>
<comment type="similarity">
    <text evidence="2">Belongs to the WD repeat SWD2 family.</text>
</comment>
<evidence type="ECO:0000256" key="8">
    <source>
        <dbReference type="ARBA" id="ARBA00023242"/>
    </source>
</evidence>
<dbReference type="GO" id="GO:0071027">
    <property type="term" value="P:nuclear RNA surveillance"/>
    <property type="evidence" value="ECO:0007669"/>
    <property type="project" value="UniProtKB-ARBA"/>
</dbReference>
<evidence type="ECO:0000256" key="2">
    <source>
        <dbReference type="ARBA" id="ARBA00005616"/>
    </source>
</evidence>